<evidence type="ECO:0000313" key="3">
    <source>
        <dbReference type="Proteomes" id="UP000707071"/>
    </source>
</evidence>
<dbReference type="Proteomes" id="UP000707071">
    <property type="component" value="Unassembled WGS sequence"/>
</dbReference>
<proteinExistence type="predicted"/>
<keyword evidence="3" id="KW-1185">Reference proteome</keyword>
<evidence type="ECO:0000313" key="2">
    <source>
        <dbReference type="EMBL" id="KAG6282246.1"/>
    </source>
</evidence>
<feature type="non-terminal residue" evidence="2">
    <location>
        <position position="52"/>
    </location>
</feature>
<accession>A0A9P7QBE6</accession>
<protein>
    <submittedName>
        <fullName evidence="2">Uncharacterized protein</fullName>
    </submittedName>
</protein>
<organism evidence="2 3">
    <name type="scientific">Claviceps aff. purpurea</name>
    <dbReference type="NCBI Taxonomy" id="1967640"/>
    <lineage>
        <taxon>Eukaryota</taxon>
        <taxon>Fungi</taxon>
        <taxon>Dikarya</taxon>
        <taxon>Ascomycota</taxon>
        <taxon>Pezizomycotina</taxon>
        <taxon>Sordariomycetes</taxon>
        <taxon>Hypocreomycetidae</taxon>
        <taxon>Hypocreales</taxon>
        <taxon>Clavicipitaceae</taxon>
        <taxon>Claviceps</taxon>
    </lineage>
</organism>
<name>A0A9P7QBE6_9HYPO</name>
<feature type="region of interest" description="Disordered" evidence="1">
    <location>
        <begin position="1"/>
        <end position="25"/>
    </location>
</feature>
<comment type="caution">
    <text evidence="2">The sequence shown here is derived from an EMBL/GenBank/DDBJ whole genome shotgun (WGS) entry which is preliminary data.</text>
</comment>
<feature type="compositionally biased region" description="Basic residues" evidence="1">
    <location>
        <begin position="16"/>
        <end position="25"/>
    </location>
</feature>
<reference evidence="2 3" key="1">
    <citation type="journal article" date="2020" name="bioRxiv">
        <title>Whole genome comparisons of ergot fungi reveals the divergence and evolution of species within the genus Claviceps are the result of varying mechanisms driving genome evolution and host range expansion.</title>
        <authorList>
            <person name="Wyka S.A."/>
            <person name="Mondo S.J."/>
            <person name="Liu M."/>
            <person name="Dettman J."/>
            <person name="Nalam V."/>
            <person name="Broders K.D."/>
        </authorList>
    </citation>
    <scope>NUCLEOTIDE SEQUENCE [LARGE SCALE GENOMIC DNA]</scope>
    <source>
        <strain evidence="2 3">Clav52</strain>
    </source>
</reference>
<sequence length="52" mass="6178">MPPLGEIDPNVQRPRLPAKRGPRKMQHIDRLYQIPKRITRIERPIPTAKEIR</sequence>
<evidence type="ECO:0000256" key="1">
    <source>
        <dbReference type="SAM" id="MobiDB-lite"/>
    </source>
</evidence>
<dbReference type="AlphaFoldDB" id="A0A9P7QBE6"/>
<dbReference type="EMBL" id="SRRH01001212">
    <property type="protein sequence ID" value="KAG6282246.1"/>
    <property type="molecule type" value="Genomic_DNA"/>
</dbReference>
<gene>
    <name evidence="2" type="ORF">E4U09_000747</name>
</gene>